<dbReference type="EMBL" id="RBQE01000227">
    <property type="protein sequence ID" value="RMP08081.1"/>
    <property type="molecule type" value="Genomic_DNA"/>
</dbReference>
<reference evidence="1 2" key="1">
    <citation type="submission" date="2018-08" db="EMBL/GenBank/DDBJ databases">
        <title>Recombination of ecologically and evolutionarily significant loci maintains genetic cohesion in the Pseudomonas syringae species complex.</title>
        <authorList>
            <person name="Dillon M."/>
            <person name="Thakur S."/>
            <person name="Almeida R.N.D."/>
            <person name="Weir B.S."/>
            <person name="Guttman D.S."/>
        </authorList>
    </citation>
    <scope>NUCLEOTIDE SEQUENCE [LARGE SCALE GENOMIC DNA]</scope>
    <source>
        <strain evidence="1 2">ICMP 3706</strain>
    </source>
</reference>
<evidence type="ECO:0000313" key="2">
    <source>
        <dbReference type="Proteomes" id="UP000281604"/>
    </source>
</evidence>
<gene>
    <name evidence="1" type="ORF">ALQ30_200248</name>
</gene>
<accession>A0A3M4AM98</accession>
<protein>
    <recommendedName>
        <fullName evidence="3">LysR family transcriptional regulator</fullName>
    </recommendedName>
</protein>
<comment type="caution">
    <text evidence="1">The sequence shown here is derived from an EMBL/GenBank/DDBJ whole genome shotgun (WGS) entry which is preliminary data.</text>
</comment>
<evidence type="ECO:0000313" key="1">
    <source>
        <dbReference type="EMBL" id="RMP08081.1"/>
    </source>
</evidence>
<proteinExistence type="predicted"/>
<dbReference type="Proteomes" id="UP000281604">
    <property type="component" value="Unassembled WGS sequence"/>
</dbReference>
<dbReference type="AlphaFoldDB" id="A0A3M4AM98"/>
<evidence type="ECO:0008006" key="3">
    <source>
        <dbReference type="Google" id="ProtNLM"/>
    </source>
</evidence>
<name>A0A3M4AM98_9PSED</name>
<organism evidence="1 2">
    <name type="scientific">Pseudomonas syringae pv. persicae</name>
    <dbReference type="NCBI Taxonomy" id="237306"/>
    <lineage>
        <taxon>Bacteria</taxon>
        <taxon>Pseudomonadati</taxon>
        <taxon>Pseudomonadota</taxon>
        <taxon>Gammaproteobacteria</taxon>
        <taxon>Pseudomonadales</taxon>
        <taxon>Pseudomonadaceae</taxon>
        <taxon>Pseudomonas</taxon>
    </lineage>
</organism>
<sequence>MQILNDLPEIAEHEIVFMRSPASQTDEAVSLLAQAMQKYFRV</sequence>